<proteinExistence type="predicted"/>
<evidence type="ECO:0000256" key="3">
    <source>
        <dbReference type="SAM" id="MobiDB-lite"/>
    </source>
</evidence>
<feature type="region of interest" description="Disordered" evidence="3">
    <location>
        <begin position="1"/>
        <end position="60"/>
    </location>
</feature>
<dbReference type="Gene3D" id="3.30.365.10">
    <property type="entry name" value="Aldehyde oxidase/xanthine dehydrogenase, molybdopterin binding domain"/>
    <property type="match status" value="4"/>
</dbReference>
<feature type="domain" description="Aldehyde oxidase/xanthine dehydrogenase a/b hammerhead" evidence="4">
    <location>
        <begin position="50"/>
        <end position="157"/>
    </location>
</feature>
<dbReference type="InterPro" id="IPR046867">
    <property type="entry name" value="AldOxase/xan_DH_MoCoBD2"/>
</dbReference>
<reference evidence="5 6" key="1">
    <citation type="submission" date="2016-11" db="EMBL/GenBank/DDBJ databases">
        <authorList>
            <person name="Varghese N."/>
            <person name="Submissions S."/>
        </authorList>
    </citation>
    <scope>NUCLEOTIDE SEQUENCE [LARGE SCALE GENOMIC DNA]</scope>
    <source>
        <strain evidence="5 6">DSM 21988</strain>
    </source>
</reference>
<dbReference type="EMBL" id="FQZC01000002">
    <property type="protein sequence ID" value="SHJ12375.1"/>
    <property type="molecule type" value="Genomic_DNA"/>
</dbReference>
<dbReference type="InterPro" id="IPR037165">
    <property type="entry name" value="AldOxase/xan_DH_Mopterin-bd_sf"/>
</dbReference>
<dbReference type="Pfam" id="PF20256">
    <property type="entry name" value="MoCoBD_2"/>
    <property type="match status" value="1"/>
</dbReference>
<dbReference type="NCBIfam" id="TIGR02965">
    <property type="entry name" value="xanthine_xdhB"/>
    <property type="match status" value="1"/>
</dbReference>
<dbReference type="Gene3D" id="3.90.1170.50">
    <property type="entry name" value="Aldehyde oxidase/xanthine dehydrogenase, a/b hammerhead"/>
    <property type="match status" value="1"/>
</dbReference>
<keyword evidence="2" id="KW-0560">Oxidoreductase</keyword>
<dbReference type="Pfam" id="PF02738">
    <property type="entry name" value="MoCoBD_1"/>
    <property type="match status" value="1"/>
</dbReference>
<dbReference type="SMART" id="SM01008">
    <property type="entry name" value="Ald_Xan_dh_C"/>
    <property type="match status" value="1"/>
</dbReference>
<dbReference type="InterPro" id="IPR016208">
    <property type="entry name" value="Ald_Oxase/xanthine_DH-like"/>
</dbReference>
<evidence type="ECO:0000313" key="6">
    <source>
        <dbReference type="Proteomes" id="UP000184290"/>
    </source>
</evidence>
<accession>A0ABY1IFZ9</accession>
<name>A0ABY1IFZ9_9HYPH</name>
<protein>
    <submittedName>
        <fullName evidence="5">Xanthine dehydrogenase, molybdenum binding subunit apoprotein</fullName>
    </submittedName>
</protein>
<keyword evidence="6" id="KW-1185">Reference proteome</keyword>
<evidence type="ECO:0000256" key="1">
    <source>
        <dbReference type="ARBA" id="ARBA00022505"/>
    </source>
</evidence>
<dbReference type="InterPro" id="IPR014309">
    <property type="entry name" value="Xanthine_DH_Mopterin-bd_su"/>
</dbReference>
<evidence type="ECO:0000259" key="4">
    <source>
        <dbReference type="SMART" id="SM01008"/>
    </source>
</evidence>
<feature type="compositionally biased region" description="Basic and acidic residues" evidence="3">
    <location>
        <begin position="19"/>
        <end position="30"/>
    </location>
</feature>
<dbReference type="InterPro" id="IPR036856">
    <property type="entry name" value="Ald_Oxase/Xan_DH_a/b_sf"/>
</dbReference>
<gene>
    <name evidence="5" type="ORF">SAMN02745911_1741</name>
</gene>
<dbReference type="Pfam" id="PF01315">
    <property type="entry name" value="Ald_Xan_dh_C"/>
    <property type="match status" value="1"/>
</dbReference>
<dbReference type="InterPro" id="IPR008274">
    <property type="entry name" value="AldOxase/xan_DH_MoCoBD1"/>
</dbReference>
<dbReference type="SUPFAM" id="SSF56003">
    <property type="entry name" value="Molybdenum cofactor-binding domain"/>
    <property type="match status" value="1"/>
</dbReference>
<feature type="compositionally biased region" description="Basic and acidic residues" evidence="3">
    <location>
        <begin position="1"/>
        <end position="12"/>
    </location>
</feature>
<dbReference type="SUPFAM" id="SSF54665">
    <property type="entry name" value="CO dehydrogenase molybdoprotein N-domain-like"/>
    <property type="match status" value="1"/>
</dbReference>
<organism evidence="5 6">
    <name type="scientific">Aureimonas altamirensis DSM 21988</name>
    <dbReference type="NCBI Taxonomy" id="1121026"/>
    <lineage>
        <taxon>Bacteria</taxon>
        <taxon>Pseudomonadati</taxon>
        <taxon>Pseudomonadota</taxon>
        <taxon>Alphaproteobacteria</taxon>
        <taxon>Hyphomicrobiales</taxon>
        <taxon>Aurantimonadaceae</taxon>
        <taxon>Aureimonas</taxon>
    </lineage>
</organism>
<evidence type="ECO:0000256" key="2">
    <source>
        <dbReference type="ARBA" id="ARBA00023002"/>
    </source>
</evidence>
<dbReference type="Proteomes" id="UP000184290">
    <property type="component" value="Unassembled WGS sequence"/>
</dbReference>
<dbReference type="PANTHER" id="PTHR11908:SF132">
    <property type="entry name" value="ALDEHYDE OXIDASE 1-RELATED"/>
    <property type="match status" value="1"/>
</dbReference>
<comment type="caution">
    <text evidence="5">The sequence shown here is derived from an EMBL/GenBank/DDBJ whole genome shotgun (WGS) entry which is preliminary data.</text>
</comment>
<evidence type="ECO:0000313" key="5">
    <source>
        <dbReference type="EMBL" id="SHJ12375.1"/>
    </source>
</evidence>
<dbReference type="InterPro" id="IPR000674">
    <property type="entry name" value="Ald_Oxase/Xan_DH_a/b"/>
</dbReference>
<dbReference type="PANTHER" id="PTHR11908">
    <property type="entry name" value="XANTHINE DEHYDROGENASE"/>
    <property type="match status" value="1"/>
</dbReference>
<sequence length="798" mass="85652">MMDETRIQDRGEAGTVRPEALHEKPPEPRAHLKGGVGQAIPHDSGPLHVSGAARYTDDDPELPGTLQIHIAMSGRAHARILAMDLSAVRAHPGVAVVLAAADVPGKNDYSPVFGDDPIFAEGHVFYVGQPLFAVAAGDLDTARAAAALAKVEYEDLPAANTIDEAIALADAEGEDLLPPHEMLLGDVAAAMAAAPRRVEGQVETGGQDHFYLEGQVAYALPQENGDIVVRSSTQHPSEVQHNVAKALGLPDHAVTVDVRRMGGGFGGKESQPALMASVASLVAARTGRPAKCRLDRDDDMEMTGKRHEMRTVYAVGFDDNGRVLAADFSHAVRCGYSRDLSAAIADRAMFHADNAYRLPAARIHSRRLKTHTVSNTAFRGFGGPQGMVAIERAMDRIAFELGIDPLDVRRRNFYPAGGDAVTPYHMPVTDSIIGEIVDELEKTSDYRARREAVRAFNADSPVLKKGIALTPVKFGISFTTSHLNQAGALVHVYKDGSVQLNHGGTEMGQGLFTKVAQVVAEEFQIDVERIRITGTSTGKVPNTSATAASSGTDLNGMAAQAAARTIRDRLVAYAVSRYAVSAGEVAFLPGRVRIGDKELRFEDLVGEAYLARVSLSATGFYATPGIHYDRESASGEPFYYFAYGAAVSEVAIDTLTGENRLLRADIIHDVGTSLNPAIDLGQVEGGFIQGMGWLTMEELWWDAKGRLRTHAPSTYKIPTANDRPDDLRIRLWDKGRNPAATIYRSKAVGEPPFMLALSVFSALADAVLAAGDYRTFPALDAPATPERILAAVNAVRAR</sequence>
<keyword evidence="1" id="KW-0500">Molybdenum</keyword>